<proteinExistence type="predicted"/>
<dbReference type="Gene3D" id="3.40.109.10">
    <property type="entry name" value="NADH Oxidase"/>
    <property type="match status" value="1"/>
</dbReference>
<evidence type="ECO:0000259" key="1">
    <source>
        <dbReference type="Pfam" id="PF00881"/>
    </source>
</evidence>
<dbReference type="CDD" id="cd02140">
    <property type="entry name" value="Frm2-like"/>
    <property type="match status" value="1"/>
</dbReference>
<dbReference type="PANTHER" id="PTHR43035:SF1">
    <property type="entry name" value="FATTY ACID REPRESSION MUTANT PROTEIN 2-RELATED"/>
    <property type="match status" value="1"/>
</dbReference>
<dbReference type="Proteomes" id="UP000182089">
    <property type="component" value="Unassembled WGS sequence"/>
</dbReference>
<dbReference type="Pfam" id="PF00881">
    <property type="entry name" value="Nitroreductase"/>
    <property type="match status" value="1"/>
</dbReference>
<sequence length="198" mass="22089">MTFNELQKKRHSVYDISKNVFLTKDEIIAMIQEAVRDSPTAFNNQTVRVVITFGESSDKVWDITLEELEKVSASPAAFAKTTAKINTFKAGFGTILFFTETDTVKKMEEAFPLYAANFGDWAEQGLGGAQQAVWETLTEHDLGGSLQHYNPLIDAKISKAFALPKSWKLRAQMPFGAIETPAEAKDKIAVADQFKIFE</sequence>
<gene>
    <name evidence="2" type="ORF">SAMN05216431_11521</name>
</gene>
<dbReference type="SUPFAM" id="SSF55469">
    <property type="entry name" value="FMN-dependent nitroreductase-like"/>
    <property type="match status" value="1"/>
</dbReference>
<feature type="domain" description="Nitroreductase" evidence="1">
    <location>
        <begin position="8"/>
        <end position="176"/>
    </location>
</feature>
<protein>
    <recommendedName>
        <fullName evidence="1">Nitroreductase domain-containing protein</fullName>
    </recommendedName>
</protein>
<organism evidence="2 3">
    <name type="scientific">Ligilactobacillus ruminis</name>
    <dbReference type="NCBI Taxonomy" id="1623"/>
    <lineage>
        <taxon>Bacteria</taxon>
        <taxon>Bacillati</taxon>
        <taxon>Bacillota</taxon>
        <taxon>Bacilli</taxon>
        <taxon>Lactobacillales</taxon>
        <taxon>Lactobacillaceae</taxon>
        <taxon>Ligilactobacillus</taxon>
    </lineage>
</organism>
<evidence type="ECO:0000313" key="2">
    <source>
        <dbReference type="EMBL" id="SEM94567.1"/>
    </source>
</evidence>
<evidence type="ECO:0000313" key="3">
    <source>
        <dbReference type="Proteomes" id="UP000182089"/>
    </source>
</evidence>
<dbReference type="EMBL" id="FOCC01000015">
    <property type="protein sequence ID" value="SEM94567.1"/>
    <property type="molecule type" value="Genomic_DNA"/>
</dbReference>
<dbReference type="InterPro" id="IPR029479">
    <property type="entry name" value="Nitroreductase"/>
</dbReference>
<dbReference type="InterPro" id="IPR000415">
    <property type="entry name" value="Nitroreductase-like"/>
</dbReference>
<comment type="caution">
    <text evidence="2">The sequence shown here is derived from an EMBL/GenBank/DDBJ whole genome shotgun (WGS) entry which is preliminary data.</text>
</comment>
<dbReference type="InterPro" id="IPR033877">
    <property type="entry name" value="Frm2/Hbn1"/>
</dbReference>
<reference evidence="2 3" key="1">
    <citation type="submission" date="2016-10" db="EMBL/GenBank/DDBJ databases">
        <authorList>
            <person name="Varghese N."/>
            <person name="Submissions S."/>
        </authorList>
    </citation>
    <scope>NUCLEOTIDE SEQUENCE [LARGE SCALE GENOMIC DNA]</scope>
    <source>
        <strain evidence="2 3">WC1T17</strain>
    </source>
</reference>
<dbReference type="PANTHER" id="PTHR43035">
    <property type="entry name" value="FATTY ACID REPRESSION MUTANT PROTEIN 2-RELATED"/>
    <property type="match status" value="1"/>
</dbReference>
<name>A0ABY1ADW2_9LACO</name>
<accession>A0ABY1ADW2</accession>